<sequence>MSFFNDTGLTRVVVFDRPIVPDKSIWLYISSLTFERKRNTSLERYRNFLNVSPRELVLSKRQ</sequence>
<evidence type="ECO:0000313" key="1">
    <source>
        <dbReference type="EMBL" id="THU86047.1"/>
    </source>
</evidence>
<name>A0A4S8LB44_DENBC</name>
<protein>
    <submittedName>
        <fullName evidence="1">Uncharacterized protein</fullName>
    </submittedName>
</protein>
<proteinExistence type="predicted"/>
<organism evidence="1 2">
    <name type="scientific">Dendrothele bispora (strain CBS 962.96)</name>
    <dbReference type="NCBI Taxonomy" id="1314807"/>
    <lineage>
        <taxon>Eukaryota</taxon>
        <taxon>Fungi</taxon>
        <taxon>Dikarya</taxon>
        <taxon>Basidiomycota</taxon>
        <taxon>Agaricomycotina</taxon>
        <taxon>Agaricomycetes</taxon>
        <taxon>Agaricomycetidae</taxon>
        <taxon>Agaricales</taxon>
        <taxon>Agaricales incertae sedis</taxon>
        <taxon>Dendrothele</taxon>
    </lineage>
</organism>
<dbReference type="AlphaFoldDB" id="A0A4S8LB44"/>
<evidence type="ECO:0000313" key="2">
    <source>
        <dbReference type="Proteomes" id="UP000297245"/>
    </source>
</evidence>
<dbReference type="EMBL" id="ML179516">
    <property type="protein sequence ID" value="THU86047.1"/>
    <property type="molecule type" value="Genomic_DNA"/>
</dbReference>
<keyword evidence="2" id="KW-1185">Reference proteome</keyword>
<accession>A0A4S8LB44</accession>
<gene>
    <name evidence="1" type="ORF">K435DRAFT_868690</name>
</gene>
<dbReference type="Proteomes" id="UP000297245">
    <property type="component" value="Unassembled WGS sequence"/>
</dbReference>
<reference evidence="1 2" key="1">
    <citation type="journal article" date="2019" name="Nat. Ecol. Evol.">
        <title>Megaphylogeny resolves global patterns of mushroom evolution.</title>
        <authorList>
            <person name="Varga T."/>
            <person name="Krizsan K."/>
            <person name="Foldi C."/>
            <person name="Dima B."/>
            <person name="Sanchez-Garcia M."/>
            <person name="Sanchez-Ramirez S."/>
            <person name="Szollosi G.J."/>
            <person name="Szarkandi J.G."/>
            <person name="Papp V."/>
            <person name="Albert L."/>
            <person name="Andreopoulos W."/>
            <person name="Angelini C."/>
            <person name="Antonin V."/>
            <person name="Barry K.W."/>
            <person name="Bougher N.L."/>
            <person name="Buchanan P."/>
            <person name="Buyck B."/>
            <person name="Bense V."/>
            <person name="Catcheside P."/>
            <person name="Chovatia M."/>
            <person name="Cooper J."/>
            <person name="Damon W."/>
            <person name="Desjardin D."/>
            <person name="Finy P."/>
            <person name="Geml J."/>
            <person name="Haridas S."/>
            <person name="Hughes K."/>
            <person name="Justo A."/>
            <person name="Karasinski D."/>
            <person name="Kautmanova I."/>
            <person name="Kiss B."/>
            <person name="Kocsube S."/>
            <person name="Kotiranta H."/>
            <person name="LaButti K.M."/>
            <person name="Lechner B.E."/>
            <person name="Liimatainen K."/>
            <person name="Lipzen A."/>
            <person name="Lukacs Z."/>
            <person name="Mihaltcheva S."/>
            <person name="Morgado L.N."/>
            <person name="Niskanen T."/>
            <person name="Noordeloos M.E."/>
            <person name="Ohm R.A."/>
            <person name="Ortiz-Santana B."/>
            <person name="Ovrebo C."/>
            <person name="Racz N."/>
            <person name="Riley R."/>
            <person name="Savchenko A."/>
            <person name="Shiryaev A."/>
            <person name="Soop K."/>
            <person name="Spirin V."/>
            <person name="Szebenyi C."/>
            <person name="Tomsovsky M."/>
            <person name="Tulloss R.E."/>
            <person name="Uehling J."/>
            <person name="Grigoriev I.V."/>
            <person name="Vagvolgyi C."/>
            <person name="Papp T."/>
            <person name="Martin F.M."/>
            <person name="Miettinen O."/>
            <person name="Hibbett D.S."/>
            <person name="Nagy L.G."/>
        </authorList>
    </citation>
    <scope>NUCLEOTIDE SEQUENCE [LARGE SCALE GENOMIC DNA]</scope>
    <source>
        <strain evidence="1 2">CBS 962.96</strain>
    </source>
</reference>